<dbReference type="Proteomes" id="UP000027473">
    <property type="component" value="Unassembled WGS sequence"/>
</dbReference>
<comment type="caution">
    <text evidence="1">The sequence shown here is derived from an EMBL/GenBank/DDBJ whole genome shotgun (WGS) entry which is preliminary data.</text>
</comment>
<gene>
    <name evidence="1" type="ORF">FUSO3_11810</name>
</gene>
<name>A0AB73BT78_9FUSO</name>
<dbReference type="EMBL" id="JAAC01000224">
    <property type="protein sequence ID" value="KDE60803.1"/>
    <property type="molecule type" value="Genomic_DNA"/>
</dbReference>
<protein>
    <submittedName>
        <fullName evidence="1">Uncharacterized protein</fullName>
    </submittedName>
</protein>
<accession>A0AB73BT78</accession>
<evidence type="ECO:0000313" key="1">
    <source>
        <dbReference type="EMBL" id="KDE60803.1"/>
    </source>
</evidence>
<sequence length="55" mass="6710">MSNGVNKRVEYEIFKRILGISETKSLKSFFPFEQHKKEYKHSKYTLLKLERLFKN</sequence>
<organism evidence="1 2">
    <name type="scientific">Fusobacterium necrophorum BL</name>
    <dbReference type="NCBI Taxonomy" id="1441732"/>
    <lineage>
        <taxon>Bacteria</taxon>
        <taxon>Fusobacteriati</taxon>
        <taxon>Fusobacteriota</taxon>
        <taxon>Fusobacteriia</taxon>
        <taxon>Fusobacteriales</taxon>
        <taxon>Fusobacteriaceae</taxon>
        <taxon>Fusobacterium</taxon>
    </lineage>
</organism>
<reference evidence="1 2" key="1">
    <citation type="submission" date="2014-01" db="EMBL/GenBank/DDBJ databases">
        <title>Comparative genomics of Fusobacterium necrophorum wild isolates.</title>
        <authorList>
            <person name="Kittichotirat W."/>
            <person name="Bumgarner R.E."/>
            <person name="Lawrence P."/>
        </authorList>
    </citation>
    <scope>NUCLEOTIDE SEQUENCE [LARGE SCALE GENOMIC DNA]</scope>
    <source>
        <strain evidence="1 2">BL</strain>
    </source>
</reference>
<evidence type="ECO:0000313" key="2">
    <source>
        <dbReference type="Proteomes" id="UP000027473"/>
    </source>
</evidence>
<proteinExistence type="predicted"/>
<dbReference type="AlphaFoldDB" id="A0AB73BT78"/>